<feature type="binding site" evidence="4">
    <location>
        <position position="67"/>
    </location>
    <ligand>
        <name>substrate</name>
    </ligand>
</feature>
<dbReference type="Gene3D" id="3.40.50.720">
    <property type="entry name" value="NAD(P)-binding Rossmann-like Domain"/>
    <property type="match status" value="1"/>
</dbReference>
<dbReference type="CDD" id="cd01076">
    <property type="entry name" value="NAD_bind_1_Glu_DH"/>
    <property type="match status" value="1"/>
</dbReference>
<dbReference type="InterPro" id="IPR014362">
    <property type="entry name" value="Glu_DH"/>
</dbReference>
<dbReference type="PRINTS" id="PR00082">
    <property type="entry name" value="GLFDHDRGNASE"/>
</dbReference>
<protein>
    <submittedName>
        <fullName evidence="8">Glutamate dehydrogenase</fullName>
    </submittedName>
</protein>
<dbReference type="PROSITE" id="PS00074">
    <property type="entry name" value="GLFV_DEHYDROGENASE"/>
    <property type="match status" value="1"/>
</dbReference>
<feature type="active site" description="Proton donor" evidence="3">
    <location>
        <position position="103"/>
    </location>
</feature>
<feature type="non-terminal residue" evidence="8">
    <location>
        <position position="376"/>
    </location>
</feature>
<feature type="binding site" evidence="4">
    <location>
        <position position="187"/>
    </location>
    <ligand>
        <name>NAD(+)</name>
        <dbReference type="ChEBI" id="CHEBI:57540"/>
    </ligand>
</feature>
<feature type="binding site" evidence="4">
    <location>
        <position position="91"/>
    </location>
    <ligand>
        <name>substrate</name>
    </ligand>
</feature>
<reference evidence="8 9" key="1">
    <citation type="submission" date="2018-02" db="EMBL/GenBank/DDBJ databases">
        <title>Genomic Reconstructions from Amazon Rainforest and Pasture Soil Reveal Novel Insights into the Physiology of Candidate Phyla in Tropical Sites.</title>
        <authorList>
            <person name="Kroeger M.E."/>
            <person name="Delmont T."/>
            <person name="Eren A.M."/>
            <person name="Guo J."/>
            <person name="Meyer K.M."/>
            <person name="Khan K."/>
            <person name="Rodrigues J.L.M."/>
            <person name="Bohannan B.J.M."/>
            <person name="Tringe S."/>
            <person name="Borges C.D."/>
            <person name="Tiedje J."/>
            <person name="Tsai S.M."/>
            <person name="Nusslein K."/>
        </authorList>
    </citation>
    <scope>NUCLEOTIDE SEQUENCE [LARGE SCALE GENOMIC DNA]</scope>
    <source>
        <strain evidence="8">Amazon FNV 2010 28 9</strain>
    </source>
</reference>
<gene>
    <name evidence="8" type="ORF">C5B42_03045</name>
</gene>
<dbReference type="Pfam" id="PF02812">
    <property type="entry name" value="ELFV_dehydrog_N"/>
    <property type="match status" value="1"/>
</dbReference>
<accession>A0A317JQ47</accession>
<dbReference type="Gene3D" id="3.40.50.10860">
    <property type="entry name" value="Leucine Dehydrogenase, chain A, domain 1"/>
    <property type="match status" value="1"/>
</dbReference>
<feature type="binding site" evidence="4">
    <location>
        <position position="218"/>
    </location>
    <ligand>
        <name>NAD(+)</name>
        <dbReference type="ChEBI" id="CHEBI:57540"/>
    </ligand>
</feature>
<evidence type="ECO:0000256" key="4">
    <source>
        <dbReference type="PIRSR" id="PIRSR000185-2"/>
    </source>
</evidence>
<evidence type="ECO:0000256" key="1">
    <source>
        <dbReference type="ARBA" id="ARBA00006382"/>
    </source>
</evidence>
<name>A0A317JQ47_9BACT</name>
<dbReference type="GO" id="GO:0004352">
    <property type="term" value="F:glutamate dehydrogenase (NAD+) activity"/>
    <property type="evidence" value="ECO:0007669"/>
    <property type="project" value="TreeGrafter"/>
</dbReference>
<evidence type="ECO:0000256" key="2">
    <source>
        <dbReference type="ARBA" id="ARBA00023002"/>
    </source>
</evidence>
<comment type="caution">
    <text evidence="8">The sequence shown here is derived from an EMBL/GenBank/DDBJ whole genome shotgun (WGS) entry which is preliminary data.</text>
</comment>
<dbReference type="GO" id="GO:0006538">
    <property type="term" value="P:L-glutamate catabolic process"/>
    <property type="evidence" value="ECO:0007669"/>
    <property type="project" value="TreeGrafter"/>
</dbReference>
<dbReference type="InterPro" id="IPR036291">
    <property type="entry name" value="NAD(P)-bd_dom_sf"/>
</dbReference>
<evidence type="ECO:0000259" key="7">
    <source>
        <dbReference type="SMART" id="SM00839"/>
    </source>
</evidence>
<keyword evidence="4" id="KW-0520">NAD</keyword>
<dbReference type="AlphaFoldDB" id="A0A317JQ47"/>
<feature type="domain" description="Glutamate/phenylalanine/leucine/valine/L-tryptophan dehydrogenase C-terminal" evidence="7">
    <location>
        <begin position="180"/>
        <end position="370"/>
    </location>
</feature>
<comment type="similarity">
    <text evidence="1 6">Belongs to the Glu/Leu/Phe/Val dehydrogenases family.</text>
</comment>
<dbReference type="PANTHER" id="PTHR11606:SF13">
    <property type="entry name" value="GLUTAMATE DEHYDROGENASE 1, MITOCHONDRIAL"/>
    <property type="match status" value="1"/>
</dbReference>
<sequence>MTDQYTNAKRQLTEVASLLHLSDEVVAQLSVPDKLLTVSLPVRMDDGSTKVFTGFRSQHNNARGPYKGGIRFHQNVSESEVKALSMWMTWKCAVADIPYGGGKGGVIVDPSTLSESELERLSRAFAARIAVDIGEDVDVPAPDVNTDPKIMAWMIDEYAKVTGKSSVAVFTGKPIEKGGSEGRTEATGYGGVYVLNALVAKEKLKRKNVTIAIQGIGNVGSFFALKAKEEGYTVVALSDSKGAIVNEAGLDPQAVLEYKEKNRTLKGFPGAKEISNDELLLLKTTILVPSALENVITEANAAKLQCQYIIEMANGPVTPEADAILQKRNIISVPDVLANSGGVTVSYFEWVQNKKQEHWKKDDVLMKLQEKITPAF</sequence>
<dbReference type="SUPFAM" id="SSF51735">
    <property type="entry name" value="NAD(P)-binding Rossmann-fold domains"/>
    <property type="match status" value="1"/>
</dbReference>
<dbReference type="InterPro" id="IPR033922">
    <property type="entry name" value="NAD_bind_Glu_DH"/>
</dbReference>
<evidence type="ECO:0000313" key="9">
    <source>
        <dbReference type="Proteomes" id="UP000246104"/>
    </source>
</evidence>
<evidence type="ECO:0000256" key="3">
    <source>
        <dbReference type="PIRSR" id="PIRSR000185-1"/>
    </source>
</evidence>
<evidence type="ECO:0000256" key="5">
    <source>
        <dbReference type="PIRSR" id="PIRSR000185-3"/>
    </source>
</evidence>
<keyword evidence="2 6" id="KW-0560">Oxidoreductase</keyword>
<dbReference type="InterPro" id="IPR006096">
    <property type="entry name" value="Glu/Leu/Phe/Val/Trp_DH_C"/>
</dbReference>
<dbReference type="InterPro" id="IPR033524">
    <property type="entry name" value="Glu/Leu/Phe/Val_DH_AS"/>
</dbReference>
<dbReference type="SUPFAM" id="SSF53223">
    <property type="entry name" value="Aminoacid dehydrogenase-like, N-terminal domain"/>
    <property type="match status" value="1"/>
</dbReference>
<proteinExistence type="inferred from homology"/>
<dbReference type="EMBL" id="PSRQ01000034">
    <property type="protein sequence ID" value="PWU23416.1"/>
    <property type="molecule type" value="Genomic_DNA"/>
</dbReference>
<feature type="binding site" evidence="4">
    <location>
        <position position="346"/>
    </location>
    <ligand>
        <name>substrate</name>
    </ligand>
</feature>
<dbReference type="InterPro" id="IPR046346">
    <property type="entry name" value="Aminoacid_DH-like_N_sf"/>
</dbReference>
<dbReference type="Proteomes" id="UP000246104">
    <property type="component" value="Unassembled WGS sequence"/>
</dbReference>
<dbReference type="Pfam" id="PF00208">
    <property type="entry name" value="ELFV_dehydrog"/>
    <property type="match status" value="1"/>
</dbReference>
<dbReference type="PIRSF" id="PIRSF000185">
    <property type="entry name" value="Glu_DH"/>
    <property type="match status" value="1"/>
</dbReference>
<dbReference type="FunFam" id="3.40.50.10860:FF:000003">
    <property type="entry name" value="Glutamate dehydrogenase"/>
    <property type="match status" value="1"/>
</dbReference>
<dbReference type="InterPro" id="IPR006097">
    <property type="entry name" value="Glu/Leu/Phe/Val/Trp_DH_dimer"/>
</dbReference>
<evidence type="ECO:0000256" key="6">
    <source>
        <dbReference type="RuleBase" id="RU004417"/>
    </source>
</evidence>
<dbReference type="GO" id="GO:0000166">
    <property type="term" value="F:nucleotide binding"/>
    <property type="evidence" value="ECO:0007669"/>
    <property type="project" value="UniProtKB-KW"/>
</dbReference>
<dbReference type="SMART" id="SM00839">
    <property type="entry name" value="ELFV_dehydrog"/>
    <property type="match status" value="1"/>
</dbReference>
<dbReference type="PANTHER" id="PTHR11606">
    <property type="entry name" value="GLUTAMATE DEHYDROGENASE"/>
    <property type="match status" value="1"/>
</dbReference>
<dbReference type="InterPro" id="IPR006095">
    <property type="entry name" value="Glu/Leu/Phe/Val/Trp_DH"/>
</dbReference>
<organism evidence="8 9">
    <name type="scientific">Candidatus Cerribacteria bacterium 'Amazon FNV 2010 28 9'</name>
    <dbReference type="NCBI Taxonomy" id="2081795"/>
    <lineage>
        <taxon>Bacteria</taxon>
        <taxon>Candidatus Cerribacteria</taxon>
    </lineage>
</organism>
<evidence type="ECO:0000313" key="8">
    <source>
        <dbReference type="EMBL" id="PWU23416.1"/>
    </source>
</evidence>
<feature type="site" description="Important for catalysis" evidence="5">
    <location>
        <position position="143"/>
    </location>
</feature>
<keyword evidence="4" id="KW-0547">Nucleotide-binding</keyword>